<dbReference type="GO" id="GO:0005886">
    <property type="term" value="C:plasma membrane"/>
    <property type="evidence" value="ECO:0007669"/>
    <property type="project" value="TreeGrafter"/>
</dbReference>
<dbReference type="PANTHER" id="PTHR12191:SF37">
    <property type="entry name" value="ZINC TRANSPORTER FOI"/>
    <property type="match status" value="1"/>
</dbReference>
<reference evidence="8" key="1">
    <citation type="submission" date="2017-02" db="UniProtKB">
        <authorList>
            <consortium name="WormBaseParasite"/>
        </authorList>
    </citation>
    <scope>IDENTIFICATION</scope>
</reference>
<feature type="transmembrane region" description="Helical" evidence="6">
    <location>
        <begin position="12"/>
        <end position="34"/>
    </location>
</feature>
<dbReference type="GO" id="GO:0030003">
    <property type="term" value="P:intracellular monoatomic cation homeostasis"/>
    <property type="evidence" value="ECO:0007669"/>
    <property type="project" value="TreeGrafter"/>
</dbReference>
<dbReference type="PANTHER" id="PTHR12191">
    <property type="entry name" value="SOLUTE CARRIER FAMILY 39"/>
    <property type="match status" value="1"/>
</dbReference>
<feature type="transmembrane region" description="Helical" evidence="6">
    <location>
        <begin position="374"/>
        <end position="398"/>
    </location>
</feature>
<feature type="transmembrane region" description="Helical" evidence="6">
    <location>
        <begin position="171"/>
        <end position="192"/>
    </location>
</feature>
<evidence type="ECO:0000256" key="3">
    <source>
        <dbReference type="ARBA" id="ARBA00022692"/>
    </source>
</evidence>
<feature type="transmembrane region" description="Helical" evidence="6">
    <location>
        <begin position="46"/>
        <end position="64"/>
    </location>
</feature>
<evidence type="ECO:0000256" key="4">
    <source>
        <dbReference type="ARBA" id="ARBA00022989"/>
    </source>
</evidence>
<keyword evidence="4 6" id="KW-1133">Transmembrane helix</keyword>
<keyword evidence="5 6" id="KW-0472">Membrane</keyword>
<dbReference type="InterPro" id="IPR050799">
    <property type="entry name" value="ZIP_Transporter"/>
</dbReference>
<accession>A0A0M3HZF8</accession>
<evidence type="ECO:0000256" key="2">
    <source>
        <dbReference type="ARBA" id="ARBA00006939"/>
    </source>
</evidence>
<protein>
    <submittedName>
        <fullName evidence="8">Zinc/iron permease</fullName>
    </submittedName>
</protein>
<evidence type="ECO:0000313" key="8">
    <source>
        <dbReference type="WBParaSite" id="ALUE_0000908501-mRNA-1"/>
    </source>
</evidence>
<dbReference type="InterPro" id="IPR003689">
    <property type="entry name" value="ZIP"/>
</dbReference>
<evidence type="ECO:0000313" key="7">
    <source>
        <dbReference type="Proteomes" id="UP000036681"/>
    </source>
</evidence>
<name>A0A0M3HZF8_ASCLU</name>
<dbReference type="Proteomes" id="UP000036681">
    <property type="component" value="Unplaced"/>
</dbReference>
<keyword evidence="3 6" id="KW-0812">Transmembrane</keyword>
<evidence type="ECO:0000256" key="6">
    <source>
        <dbReference type="SAM" id="Phobius"/>
    </source>
</evidence>
<dbReference type="GO" id="GO:0005385">
    <property type="term" value="F:zinc ion transmembrane transporter activity"/>
    <property type="evidence" value="ECO:0007669"/>
    <property type="project" value="TreeGrafter"/>
</dbReference>
<feature type="transmembrane region" description="Helical" evidence="6">
    <location>
        <begin position="318"/>
        <end position="337"/>
    </location>
</feature>
<comment type="similarity">
    <text evidence="2">Belongs to the ZIP transporter (TC 2.A.5) family.</text>
</comment>
<dbReference type="AlphaFoldDB" id="A0A0M3HZF8"/>
<sequence>MESISRDFVAVLWGVVSIALISFLSLSGAAILPLINGTSRRRWMNIFIALAVATLSSDAFLHILPQVLGIHGDHVHSEGHISITKTIDSEAVDLGNSSIIDDDNSHELEKDHEEVLGIHGDHVHSEGHISITTTIDSEAVDLGNSSIIDDDNSHELEKDHEEEHSLSEKEVLMKMSAVLLAVYVLYVVEFIASRGVPKRCQKVHDHDTASNNSHSAWVDVEKPAEHIMNAREKISSSLSSEPILFCGLRSTAVMILFGDGVHNFIDGIAIGASFAVSAHLGLTTSIAVICHELPQEIGDFAVLLEGGLSVRRALMMNLFSALTAFGGLFVGLAAINIENAVEWLLALTAGMFLYVAWLDMLVHLREEVADTDPWYLTLALQSIGFIGGFIIIFVIGWFEEDILTL</sequence>
<feature type="transmembrane region" description="Helical" evidence="6">
    <location>
        <begin position="343"/>
        <end position="362"/>
    </location>
</feature>
<proteinExistence type="inferred from homology"/>
<dbReference type="GO" id="GO:0140410">
    <property type="term" value="F:monoatomic cation:bicarbonate symporter activity"/>
    <property type="evidence" value="ECO:0007669"/>
    <property type="project" value="TreeGrafter"/>
</dbReference>
<evidence type="ECO:0000256" key="5">
    <source>
        <dbReference type="ARBA" id="ARBA00023136"/>
    </source>
</evidence>
<comment type="subcellular location">
    <subcellularLocation>
        <location evidence="1">Membrane</location>
        <topology evidence="1">Multi-pass membrane protein</topology>
    </subcellularLocation>
</comment>
<organism evidence="7 8">
    <name type="scientific">Ascaris lumbricoides</name>
    <name type="common">Giant roundworm</name>
    <dbReference type="NCBI Taxonomy" id="6252"/>
    <lineage>
        <taxon>Eukaryota</taxon>
        <taxon>Metazoa</taxon>
        <taxon>Ecdysozoa</taxon>
        <taxon>Nematoda</taxon>
        <taxon>Chromadorea</taxon>
        <taxon>Rhabditida</taxon>
        <taxon>Spirurina</taxon>
        <taxon>Ascaridomorpha</taxon>
        <taxon>Ascaridoidea</taxon>
        <taxon>Ascarididae</taxon>
        <taxon>Ascaris</taxon>
    </lineage>
</organism>
<evidence type="ECO:0000256" key="1">
    <source>
        <dbReference type="ARBA" id="ARBA00004141"/>
    </source>
</evidence>
<dbReference type="WBParaSite" id="ALUE_0000908501-mRNA-1">
    <property type="protein sequence ID" value="ALUE_0000908501-mRNA-1"/>
    <property type="gene ID" value="ALUE_0000908501"/>
</dbReference>
<dbReference type="GO" id="GO:0071578">
    <property type="term" value="P:zinc ion import across plasma membrane"/>
    <property type="evidence" value="ECO:0007669"/>
    <property type="project" value="TreeGrafter"/>
</dbReference>
<dbReference type="Pfam" id="PF02535">
    <property type="entry name" value="Zip"/>
    <property type="match status" value="1"/>
</dbReference>
<keyword evidence="7" id="KW-1185">Reference proteome</keyword>